<dbReference type="AlphaFoldDB" id="A0AAN5AIX8"/>
<dbReference type="EMBL" id="BQKE01000001">
    <property type="protein sequence ID" value="GJM60324.1"/>
    <property type="molecule type" value="Genomic_DNA"/>
</dbReference>
<evidence type="ECO:0000259" key="2">
    <source>
        <dbReference type="SMART" id="SM00065"/>
    </source>
</evidence>
<proteinExistence type="predicted"/>
<keyword evidence="1" id="KW-0812">Transmembrane</keyword>
<dbReference type="SMART" id="SM00065">
    <property type="entry name" value="GAF"/>
    <property type="match status" value="1"/>
</dbReference>
<sequence length="272" mass="30008">MKQQKRNIFGLALASITIVISLVAAVTGYLLPDQLMNNLETLQLDQLPQIQSEVLPLQLIIVGNLILTIVALLFYVSAIRNAGESQVIYIDRHSDEDNSEEIIASEEQHRTYWDSGLVERIFNESNQLKEGLEKVLHKLCKELEAGQGALYLIEEQEEIKKAIFQAGYAFSVGESSKFEIEQGDGIIGQCIKEGQAYNLNKIPEGYIRILSGLGESNPTALAVLPILSEGQVLGVVEIASFTAFTSQDIDFINHVLNQLVEQLPKPAALAKS</sequence>
<evidence type="ECO:0000256" key="1">
    <source>
        <dbReference type="SAM" id="Phobius"/>
    </source>
</evidence>
<comment type="caution">
    <text evidence="3">The sequence shown here is derived from an EMBL/GenBank/DDBJ whole genome shotgun (WGS) entry which is preliminary data.</text>
</comment>
<organism evidence="3 4">
    <name type="scientific">Persicobacter diffluens</name>
    <dbReference type="NCBI Taxonomy" id="981"/>
    <lineage>
        <taxon>Bacteria</taxon>
        <taxon>Pseudomonadati</taxon>
        <taxon>Bacteroidota</taxon>
        <taxon>Cytophagia</taxon>
        <taxon>Cytophagales</taxon>
        <taxon>Persicobacteraceae</taxon>
        <taxon>Persicobacter</taxon>
    </lineage>
</organism>
<reference evidence="3 4" key="1">
    <citation type="submission" date="2021-12" db="EMBL/GenBank/DDBJ databases">
        <title>Genome sequencing of bacteria with rrn-lacking chromosome and rrn-plasmid.</title>
        <authorList>
            <person name="Anda M."/>
            <person name="Iwasaki W."/>
        </authorList>
    </citation>
    <scope>NUCLEOTIDE SEQUENCE [LARGE SCALE GENOMIC DNA]</scope>
    <source>
        <strain evidence="3 4">NBRC 15940</strain>
    </source>
</reference>
<dbReference type="Pfam" id="PF13185">
    <property type="entry name" value="GAF_2"/>
    <property type="match status" value="1"/>
</dbReference>
<protein>
    <recommendedName>
        <fullName evidence="2">GAF domain-containing protein</fullName>
    </recommendedName>
</protein>
<accession>A0AAN5AIX8</accession>
<keyword evidence="1" id="KW-1133">Transmembrane helix</keyword>
<dbReference type="Proteomes" id="UP001310022">
    <property type="component" value="Unassembled WGS sequence"/>
</dbReference>
<evidence type="ECO:0000313" key="4">
    <source>
        <dbReference type="Proteomes" id="UP001310022"/>
    </source>
</evidence>
<dbReference type="RefSeq" id="WP_053404189.1">
    <property type="nucleotide sequence ID" value="NZ_BQKE01000001.1"/>
</dbReference>
<name>A0AAN5AIX8_9BACT</name>
<dbReference type="SUPFAM" id="SSF55781">
    <property type="entry name" value="GAF domain-like"/>
    <property type="match status" value="1"/>
</dbReference>
<feature type="domain" description="GAF" evidence="2">
    <location>
        <begin position="127"/>
        <end position="270"/>
    </location>
</feature>
<feature type="transmembrane region" description="Helical" evidence="1">
    <location>
        <begin position="7"/>
        <end position="31"/>
    </location>
</feature>
<dbReference type="InterPro" id="IPR029016">
    <property type="entry name" value="GAF-like_dom_sf"/>
</dbReference>
<evidence type="ECO:0000313" key="3">
    <source>
        <dbReference type="EMBL" id="GJM60324.1"/>
    </source>
</evidence>
<feature type="transmembrane region" description="Helical" evidence="1">
    <location>
        <begin position="55"/>
        <end position="76"/>
    </location>
</feature>
<dbReference type="Gene3D" id="3.30.450.40">
    <property type="match status" value="1"/>
</dbReference>
<gene>
    <name evidence="3" type="ORF">PEDI_08760</name>
</gene>
<keyword evidence="1" id="KW-0472">Membrane</keyword>
<dbReference type="InterPro" id="IPR003018">
    <property type="entry name" value="GAF"/>
</dbReference>
<keyword evidence="4" id="KW-1185">Reference proteome</keyword>